<dbReference type="OrthoDB" id="7869153at2"/>
<reference evidence="1 2" key="1">
    <citation type="submission" date="2017-07" db="EMBL/GenBank/DDBJ databases">
        <title>Paenibacillus herberti R33 genome sequencing and assembly.</title>
        <authorList>
            <person name="Su W."/>
        </authorList>
    </citation>
    <scope>NUCLEOTIDE SEQUENCE [LARGE SCALE GENOMIC DNA]</scope>
    <source>
        <strain evidence="1 2">R33</strain>
    </source>
</reference>
<dbReference type="Proteomes" id="UP000215145">
    <property type="component" value="Unassembled WGS sequence"/>
</dbReference>
<dbReference type="AlphaFoldDB" id="A0A229NZ13"/>
<keyword evidence="2" id="KW-1185">Reference proteome</keyword>
<evidence type="ECO:0000313" key="1">
    <source>
        <dbReference type="EMBL" id="OXM15130.1"/>
    </source>
</evidence>
<gene>
    <name evidence="1" type="ORF">CGZ75_17175</name>
</gene>
<dbReference type="Pfam" id="PF14398">
    <property type="entry name" value="ATPgrasp_YheCD"/>
    <property type="match status" value="1"/>
</dbReference>
<proteinExistence type="predicted"/>
<protein>
    <recommendedName>
        <fullName evidence="3">ATP-grasp domain-containing protein</fullName>
    </recommendedName>
</protein>
<accession>A0A229NZ13</accession>
<dbReference type="SUPFAM" id="SSF56059">
    <property type="entry name" value="Glutathione synthetase ATP-binding domain-like"/>
    <property type="match status" value="1"/>
</dbReference>
<evidence type="ECO:0008006" key="3">
    <source>
        <dbReference type="Google" id="ProtNLM"/>
    </source>
</evidence>
<evidence type="ECO:0000313" key="2">
    <source>
        <dbReference type="Proteomes" id="UP000215145"/>
    </source>
</evidence>
<dbReference type="Gene3D" id="3.30.470.20">
    <property type="entry name" value="ATP-grasp fold, B domain"/>
    <property type="match status" value="1"/>
</dbReference>
<sequence length="251" mass="28318">MSYRSSTISSKLVKTKWLLDGGAIQSYVPKTVAFNYSNLKAMFALYPTVYFKPINGSGGFNIVRIKKLGNSYQMQHDSAKSNYLSFDVLYAKLSKRAKQRPYLLQKGINLATASGRPFDIRVMVQKANTGAWKSTGVFTKIGRPGKVATNYNQGGTIGYFPQTMLKAGFSKETIQKKDQELRRLGEAVGRKFDRHSSGFRELGLDVALDGSGRAWILEVNTRPQFYPLKNMVDKSLYQRIISYSRQYGRTK</sequence>
<organism evidence="1 2">
    <name type="scientific">Paenibacillus herberti</name>
    <dbReference type="NCBI Taxonomy" id="1619309"/>
    <lineage>
        <taxon>Bacteria</taxon>
        <taxon>Bacillati</taxon>
        <taxon>Bacillota</taxon>
        <taxon>Bacilli</taxon>
        <taxon>Bacillales</taxon>
        <taxon>Paenibacillaceae</taxon>
        <taxon>Paenibacillus</taxon>
    </lineage>
</organism>
<name>A0A229NZ13_9BACL</name>
<dbReference type="EMBL" id="NMUQ01000002">
    <property type="protein sequence ID" value="OXM15130.1"/>
    <property type="molecule type" value="Genomic_DNA"/>
</dbReference>
<comment type="caution">
    <text evidence="1">The sequence shown here is derived from an EMBL/GenBank/DDBJ whole genome shotgun (WGS) entry which is preliminary data.</text>
</comment>
<dbReference type="InterPro" id="IPR026838">
    <property type="entry name" value="YheC/D"/>
</dbReference>